<gene>
    <name evidence="1" type="ORF">EB235_18075</name>
</gene>
<proteinExistence type="predicted"/>
<protein>
    <submittedName>
        <fullName evidence="1">Uncharacterized protein</fullName>
    </submittedName>
</protein>
<reference evidence="1 2" key="1">
    <citation type="submission" date="2018-10" db="EMBL/GenBank/DDBJ databases">
        <authorList>
            <person name="Perry B.J."/>
            <person name="Sullivan J.T."/>
            <person name="Murphy R.J.T."/>
            <person name="Ramsay J.P."/>
            <person name="Ronson C.W."/>
        </authorList>
    </citation>
    <scope>NUCLEOTIDE SEQUENCE [LARGE SCALE GENOMIC DNA]</scope>
    <source>
        <strain evidence="1 2">R88b</strain>
    </source>
</reference>
<name>A0A6M7WL52_RHILI</name>
<dbReference type="AlphaFoldDB" id="A0A6M7WL52"/>
<dbReference type="RefSeq" id="WP_027029689.1">
    <property type="nucleotide sequence ID" value="NZ_CP033367.1"/>
</dbReference>
<dbReference type="Proteomes" id="UP000503017">
    <property type="component" value="Chromosome"/>
</dbReference>
<evidence type="ECO:0000313" key="2">
    <source>
        <dbReference type="Proteomes" id="UP000503017"/>
    </source>
</evidence>
<sequence length="100" mass="11195">MTDWVAILKEQTATGDQMGREVPQMLANPDISEAQVKTLFSALEKQAEFVEKLRMALEKFGHDFPIIKTAERLEERYADLAASVAEKLKAIRNQSNSGKA</sequence>
<dbReference type="EMBL" id="CP033367">
    <property type="protein sequence ID" value="QKD03172.1"/>
    <property type="molecule type" value="Genomic_DNA"/>
</dbReference>
<organism evidence="1 2">
    <name type="scientific">Mesorhizobium loti R88b</name>
    <dbReference type="NCBI Taxonomy" id="935548"/>
    <lineage>
        <taxon>Bacteria</taxon>
        <taxon>Pseudomonadati</taxon>
        <taxon>Pseudomonadota</taxon>
        <taxon>Alphaproteobacteria</taxon>
        <taxon>Hyphomicrobiales</taxon>
        <taxon>Phyllobacteriaceae</taxon>
        <taxon>Mesorhizobium</taxon>
    </lineage>
</organism>
<accession>A0A6M7WL52</accession>
<evidence type="ECO:0000313" key="1">
    <source>
        <dbReference type="EMBL" id="QKD03172.1"/>
    </source>
</evidence>